<proteinExistence type="predicted"/>
<gene>
    <name evidence="2" type="ORF">LVJ94_34980</name>
</gene>
<name>A0ABZ2KTT8_9BACT</name>
<evidence type="ECO:0000256" key="1">
    <source>
        <dbReference type="SAM" id="MobiDB-lite"/>
    </source>
</evidence>
<sequence>MHTGGLLLDIDDDPHGETLRMVFAGTMPAALKHASVPSADLRERLPDDVFALVLVDGGQRLRKFACVDRGSTMVSTIYFLKNGHKLPDTAQKTAAQNLVRASSWYGLPVPEPLEKLALGALTALTAVPVVTGTAKQVRSNLGAVRTLERAGHTVVTPAMRASVVGPPGGESWKTGEASGTALMPVSEPTRPARPKTPVEKTAFGAAPAAALRSNPERESATGDHVGEKEAGVYGIGDRYPMQSYVQVQAASRYFDAFHPRFAPDERHAYATALVKRAEALGIAVSDLARKYGSATYAPSEEILAARDLRKNALPEERRETMSGLLDALVEKRAELSPEAFCAALEEFDRMSGLEHSRGIPDPYFSTYGFSKQSAAREFTEVIGADYVSENDLRRLARSGKQSLSATFNEDFVDEFTADPVGIFKSLPRAEKVLLMRMAADTVAA</sequence>
<accession>A0ABZ2KTT8</accession>
<dbReference type="Proteomes" id="UP001374803">
    <property type="component" value="Chromosome"/>
</dbReference>
<evidence type="ECO:0000313" key="3">
    <source>
        <dbReference type="Proteomes" id="UP001374803"/>
    </source>
</evidence>
<keyword evidence="3" id="KW-1185">Reference proteome</keyword>
<evidence type="ECO:0000313" key="2">
    <source>
        <dbReference type="EMBL" id="WXB02106.1"/>
    </source>
</evidence>
<protein>
    <submittedName>
        <fullName evidence="2">Uncharacterized protein</fullName>
    </submittedName>
</protein>
<organism evidence="2 3">
    <name type="scientific">Pendulispora rubella</name>
    <dbReference type="NCBI Taxonomy" id="2741070"/>
    <lineage>
        <taxon>Bacteria</taxon>
        <taxon>Pseudomonadati</taxon>
        <taxon>Myxococcota</taxon>
        <taxon>Myxococcia</taxon>
        <taxon>Myxococcales</taxon>
        <taxon>Sorangiineae</taxon>
        <taxon>Pendulisporaceae</taxon>
        <taxon>Pendulispora</taxon>
    </lineage>
</organism>
<feature type="compositionally biased region" description="Basic and acidic residues" evidence="1">
    <location>
        <begin position="214"/>
        <end position="224"/>
    </location>
</feature>
<reference evidence="2" key="1">
    <citation type="submission" date="2021-12" db="EMBL/GenBank/DDBJ databases">
        <title>Discovery of the Pendulisporaceae a myxobacterial family with distinct sporulation behavior and unique specialized metabolism.</title>
        <authorList>
            <person name="Garcia R."/>
            <person name="Popoff A."/>
            <person name="Bader C.D."/>
            <person name="Loehr J."/>
            <person name="Walesch S."/>
            <person name="Walt C."/>
            <person name="Boldt J."/>
            <person name="Bunk B."/>
            <person name="Haeckl F.J.F.P.J."/>
            <person name="Gunesch A.P."/>
            <person name="Birkelbach J."/>
            <person name="Nuebel U."/>
            <person name="Pietschmann T."/>
            <person name="Bach T."/>
            <person name="Mueller R."/>
        </authorList>
    </citation>
    <scope>NUCLEOTIDE SEQUENCE</scope>
    <source>
        <strain evidence="2">MSr11367</strain>
    </source>
</reference>
<feature type="region of interest" description="Disordered" evidence="1">
    <location>
        <begin position="205"/>
        <end position="224"/>
    </location>
</feature>
<dbReference type="EMBL" id="CP089983">
    <property type="protein sequence ID" value="WXB02106.1"/>
    <property type="molecule type" value="Genomic_DNA"/>
</dbReference>
<dbReference type="RefSeq" id="WP_394831731.1">
    <property type="nucleotide sequence ID" value="NZ_CP089929.1"/>
</dbReference>
<feature type="region of interest" description="Disordered" evidence="1">
    <location>
        <begin position="160"/>
        <end position="198"/>
    </location>
</feature>